<accession>A0ABS4QX28</accession>
<protein>
    <submittedName>
        <fullName evidence="2">Beta-xylosidase</fullName>
    </submittedName>
</protein>
<name>A0ABS4QX28_9HYPH</name>
<keyword evidence="3" id="KW-1185">Reference proteome</keyword>
<reference evidence="2 3" key="1">
    <citation type="submission" date="2021-03" db="EMBL/GenBank/DDBJ databases">
        <title>Genomic Encyclopedia of Type Strains, Phase IV (KMG-IV): sequencing the most valuable type-strain genomes for metagenomic binning, comparative biology and taxonomic classification.</title>
        <authorList>
            <person name="Goeker M."/>
        </authorList>
    </citation>
    <scope>NUCLEOTIDE SEQUENCE [LARGE SCALE GENOMIC DNA]</scope>
    <source>
        <strain evidence="2 3">DSM 13372</strain>
    </source>
</reference>
<comment type="caution">
    <text evidence="2">The sequence shown here is derived from an EMBL/GenBank/DDBJ whole genome shotgun (WGS) entry which is preliminary data.</text>
</comment>
<dbReference type="RefSeq" id="WP_234939261.1">
    <property type="nucleotide sequence ID" value="NZ_JAGILA010000001.1"/>
</dbReference>
<evidence type="ECO:0000313" key="2">
    <source>
        <dbReference type="EMBL" id="MBP2234686.1"/>
    </source>
</evidence>
<dbReference type="Gene3D" id="3.20.20.80">
    <property type="entry name" value="Glycosidases"/>
    <property type="match status" value="1"/>
</dbReference>
<feature type="compositionally biased region" description="Basic and acidic residues" evidence="1">
    <location>
        <begin position="309"/>
        <end position="321"/>
    </location>
</feature>
<dbReference type="EMBL" id="JAGILA010000001">
    <property type="protein sequence ID" value="MBP2234686.1"/>
    <property type="molecule type" value="Genomic_DNA"/>
</dbReference>
<gene>
    <name evidence="2" type="ORF">J2Z31_001176</name>
</gene>
<proteinExistence type="predicted"/>
<dbReference type="InterPro" id="IPR017853">
    <property type="entry name" value="GH"/>
</dbReference>
<evidence type="ECO:0000256" key="1">
    <source>
        <dbReference type="SAM" id="MobiDB-lite"/>
    </source>
</evidence>
<evidence type="ECO:0000313" key="3">
    <source>
        <dbReference type="Proteomes" id="UP000730739"/>
    </source>
</evidence>
<dbReference type="Proteomes" id="UP000730739">
    <property type="component" value="Unassembled WGS sequence"/>
</dbReference>
<feature type="region of interest" description="Disordered" evidence="1">
    <location>
        <begin position="296"/>
        <end position="329"/>
    </location>
</feature>
<dbReference type="SUPFAM" id="SSF51445">
    <property type="entry name" value="(Trans)glycosidases"/>
    <property type="match status" value="2"/>
</dbReference>
<organism evidence="2 3">
    <name type="scientific">Sinorhizobium kostiense</name>
    <dbReference type="NCBI Taxonomy" id="76747"/>
    <lineage>
        <taxon>Bacteria</taxon>
        <taxon>Pseudomonadati</taxon>
        <taxon>Pseudomonadota</taxon>
        <taxon>Alphaproteobacteria</taxon>
        <taxon>Hyphomicrobiales</taxon>
        <taxon>Rhizobiaceae</taxon>
        <taxon>Sinorhizobium/Ensifer group</taxon>
        <taxon>Sinorhizobium</taxon>
    </lineage>
</organism>
<sequence>MIEAAMIWNEPNNKSHWDPEIDPDWSRFAHMAKLAAVAIGEVNPGITRVLGGISPIDPDFMALMKSYDVLDHVDAVAAHGFPLDWNLWQMQEWPQKLDELRTVTDLPIWVSEVGVSSFGAEEVQLWGLKRTAELLKGRVERIQWYSLYDLPRAWPATTRHKEAEGSSYYRHFYMGLLREDGTPKPALDEFARHTPEMGLMQWFHFEDPRLDDAVMWMKRLGVRYLRTGLSWADRFRPNALDWFDRQMEALDDFDVAVTFCFTPEHRGLAPHHTSAPVVPEEFAEFCAEMIDRYAPSAQDTLAQSPPPHRAMELARDEEKRVQSPASISR</sequence>